<evidence type="ECO:0000256" key="6">
    <source>
        <dbReference type="RuleBase" id="RU003732"/>
    </source>
</evidence>
<accession>A0A7E6EIH9</accession>
<evidence type="ECO:0000313" key="8">
    <source>
        <dbReference type="Proteomes" id="UP000515154"/>
    </source>
</evidence>
<sequence length="313" mass="34726">MTVQKSINKCDGGKLETWENHIQFILSVVGYAVGLGNIWRFPYLAYANGGGAFLVPYFIFLLLAGIPLFHLEFGVGQFSSARPLDAFSMVPIFKGMRFVIYVTAILPYILITIILIRTALQPGASTGISYFIKPDWSRLKDGSVWIAAATQIFYSLGIGFGSFLLYASYNNFENKDAVMCALINCGTSIYAGFAVFSIIGYLSYKTGLPVDKVVADGHPAIFIFAAVTYEPFAYDGSGPEVSHLSSRNFPDMLLENPNFKLGKYSKSLEETFLEFDRFLNSDKGKEELLEFRVPQKEGSFTLASDEDEGFQSK</sequence>
<reference evidence="9" key="1">
    <citation type="submission" date="2025-08" db="UniProtKB">
        <authorList>
            <consortium name="RefSeq"/>
        </authorList>
    </citation>
    <scope>IDENTIFICATION</scope>
</reference>
<keyword evidence="5 7" id="KW-0472">Membrane</keyword>
<organism evidence="8 9">
    <name type="scientific">Octopus sinensis</name>
    <name type="common">East Asian common octopus</name>
    <dbReference type="NCBI Taxonomy" id="2607531"/>
    <lineage>
        <taxon>Eukaryota</taxon>
        <taxon>Metazoa</taxon>
        <taxon>Spiralia</taxon>
        <taxon>Lophotrochozoa</taxon>
        <taxon>Mollusca</taxon>
        <taxon>Cephalopoda</taxon>
        <taxon>Coleoidea</taxon>
        <taxon>Octopodiformes</taxon>
        <taxon>Octopoda</taxon>
        <taxon>Incirrata</taxon>
        <taxon>Octopodidae</taxon>
        <taxon>Octopus</taxon>
    </lineage>
</organism>
<evidence type="ECO:0000256" key="3">
    <source>
        <dbReference type="ARBA" id="ARBA00022692"/>
    </source>
</evidence>
<keyword evidence="8" id="KW-1185">Reference proteome</keyword>
<dbReference type="GO" id="GO:0035725">
    <property type="term" value="P:sodium ion transmembrane transport"/>
    <property type="evidence" value="ECO:0007669"/>
    <property type="project" value="TreeGrafter"/>
</dbReference>
<evidence type="ECO:0000256" key="7">
    <source>
        <dbReference type="SAM" id="Phobius"/>
    </source>
</evidence>
<dbReference type="PROSITE" id="PS50267">
    <property type="entry name" value="NA_NEUROTRAN_SYMP_3"/>
    <property type="match status" value="1"/>
</dbReference>
<dbReference type="PANTHER" id="PTHR11616">
    <property type="entry name" value="SODIUM/CHLORIDE DEPENDENT TRANSPORTER"/>
    <property type="match status" value="1"/>
</dbReference>
<dbReference type="GO" id="GO:0005886">
    <property type="term" value="C:plasma membrane"/>
    <property type="evidence" value="ECO:0007669"/>
    <property type="project" value="TreeGrafter"/>
</dbReference>
<dbReference type="GO" id="GO:0006865">
    <property type="term" value="P:amino acid transport"/>
    <property type="evidence" value="ECO:0007669"/>
    <property type="project" value="TreeGrafter"/>
</dbReference>
<dbReference type="RefSeq" id="XP_036354687.1">
    <property type="nucleotide sequence ID" value="XM_036498794.1"/>
</dbReference>
<dbReference type="SUPFAM" id="SSF161070">
    <property type="entry name" value="SNF-like"/>
    <property type="match status" value="1"/>
</dbReference>
<name>A0A7E6EIH9_9MOLL</name>
<protein>
    <recommendedName>
        <fullName evidence="6">Transporter</fullName>
    </recommendedName>
</protein>
<feature type="transmembrane region" description="Helical" evidence="7">
    <location>
        <begin position="144"/>
        <end position="166"/>
    </location>
</feature>
<dbReference type="AlphaFoldDB" id="A0A7E6EIH9"/>
<dbReference type="Proteomes" id="UP000515154">
    <property type="component" value="Unplaced"/>
</dbReference>
<keyword evidence="2 6" id="KW-0813">Transport</keyword>
<comment type="subcellular location">
    <subcellularLocation>
        <location evidence="1">Membrane</location>
        <topology evidence="1">Multi-pass membrane protein</topology>
    </subcellularLocation>
</comment>
<feature type="transmembrane region" description="Helical" evidence="7">
    <location>
        <begin position="45"/>
        <end position="69"/>
    </location>
</feature>
<dbReference type="PRINTS" id="PR00176">
    <property type="entry name" value="NANEUSMPORT"/>
</dbReference>
<keyword evidence="6" id="KW-0769">Symport</keyword>
<evidence type="ECO:0000256" key="4">
    <source>
        <dbReference type="ARBA" id="ARBA00022989"/>
    </source>
</evidence>
<evidence type="ECO:0000313" key="9">
    <source>
        <dbReference type="RefSeq" id="XP_036354687.1"/>
    </source>
</evidence>
<dbReference type="InterPro" id="IPR037272">
    <property type="entry name" value="SNS_sf"/>
</dbReference>
<gene>
    <name evidence="9" type="primary">LOC115227976</name>
</gene>
<feature type="transmembrane region" description="Helical" evidence="7">
    <location>
        <begin position="98"/>
        <end position="120"/>
    </location>
</feature>
<comment type="similarity">
    <text evidence="6">Belongs to the sodium:neurotransmitter symporter (SNF) (TC 2.A.22) family.</text>
</comment>
<dbReference type="PROSITE" id="PS00610">
    <property type="entry name" value="NA_NEUROTRAN_SYMP_1"/>
    <property type="match status" value="1"/>
</dbReference>
<dbReference type="PANTHER" id="PTHR11616:SF240">
    <property type="entry name" value="BLOATED TUBULES, ISOFORM B-RELATED"/>
    <property type="match status" value="1"/>
</dbReference>
<dbReference type="Pfam" id="PF00209">
    <property type="entry name" value="SNF"/>
    <property type="match status" value="2"/>
</dbReference>
<evidence type="ECO:0000256" key="2">
    <source>
        <dbReference type="ARBA" id="ARBA00022448"/>
    </source>
</evidence>
<dbReference type="InterPro" id="IPR000175">
    <property type="entry name" value="Na/ntran_symport"/>
</dbReference>
<feature type="transmembrane region" description="Helical" evidence="7">
    <location>
        <begin position="21"/>
        <end position="39"/>
    </location>
</feature>
<keyword evidence="4 7" id="KW-1133">Transmembrane helix</keyword>
<keyword evidence="3 6" id="KW-0812">Transmembrane</keyword>
<evidence type="ECO:0000256" key="1">
    <source>
        <dbReference type="ARBA" id="ARBA00004141"/>
    </source>
</evidence>
<proteinExistence type="inferred from homology"/>
<feature type="transmembrane region" description="Helical" evidence="7">
    <location>
        <begin position="178"/>
        <end position="204"/>
    </location>
</feature>
<dbReference type="KEGG" id="osn:115227976"/>
<evidence type="ECO:0000256" key="5">
    <source>
        <dbReference type="ARBA" id="ARBA00023136"/>
    </source>
</evidence>
<dbReference type="GO" id="GO:0015293">
    <property type="term" value="F:symporter activity"/>
    <property type="evidence" value="ECO:0007669"/>
    <property type="project" value="UniProtKB-KW"/>
</dbReference>